<dbReference type="InterPro" id="IPR022496">
    <property type="entry name" value="T6A_TsaB"/>
</dbReference>
<keyword evidence="3" id="KW-1185">Reference proteome</keyword>
<dbReference type="EMBL" id="CP025628">
    <property type="protein sequence ID" value="AWD32577.1"/>
    <property type="molecule type" value="Genomic_DNA"/>
</dbReference>
<name>A0A3Q8ERG6_9PROT</name>
<dbReference type="OrthoDB" id="9796919at2"/>
<dbReference type="AlphaFoldDB" id="A0A3Q8ERG6"/>
<evidence type="ECO:0000259" key="1">
    <source>
        <dbReference type="Pfam" id="PF00814"/>
    </source>
</evidence>
<dbReference type="SUPFAM" id="SSF53067">
    <property type="entry name" value="Actin-like ATPase domain"/>
    <property type="match status" value="1"/>
</dbReference>
<dbReference type="Proteomes" id="UP000266796">
    <property type="component" value="Chromosome"/>
</dbReference>
<protein>
    <submittedName>
        <fullName evidence="2">tRNA threonylcarbamoyladenosine biosynthesis protein TsaB</fullName>
    </submittedName>
</protein>
<dbReference type="NCBIfam" id="TIGR03725">
    <property type="entry name" value="T6A_YeaZ"/>
    <property type="match status" value="1"/>
</dbReference>
<dbReference type="InterPro" id="IPR043129">
    <property type="entry name" value="ATPase_NBD"/>
</dbReference>
<accession>A0A3Q8ERG6</accession>
<evidence type="ECO:0000313" key="3">
    <source>
        <dbReference type="Proteomes" id="UP000266796"/>
    </source>
</evidence>
<organism evidence="2 3">
    <name type="scientific">Candidatus Kinetoplastidibacterium kentomonadis</name>
    <dbReference type="NCBI Taxonomy" id="1576550"/>
    <lineage>
        <taxon>Bacteria</taxon>
        <taxon>Pseudomonadati</taxon>
        <taxon>Pseudomonadota</taxon>
        <taxon>Betaproteobacteria</taxon>
        <taxon>Candidatus Kinetoplastidibacterium</taxon>
    </lineage>
</organism>
<proteinExistence type="predicted"/>
<dbReference type="RefSeq" id="WP_108673983.1">
    <property type="nucleotide sequence ID" value="NZ_CP025628.1"/>
</dbReference>
<dbReference type="Pfam" id="PF00814">
    <property type="entry name" value="TsaD"/>
    <property type="match status" value="1"/>
</dbReference>
<evidence type="ECO:0000313" key="2">
    <source>
        <dbReference type="EMBL" id="AWD32577.1"/>
    </source>
</evidence>
<dbReference type="GO" id="GO:0002949">
    <property type="term" value="P:tRNA threonylcarbamoyladenosine modification"/>
    <property type="evidence" value="ECO:0007669"/>
    <property type="project" value="InterPro"/>
</dbReference>
<reference evidence="2 3" key="1">
    <citation type="journal article" date="2018" name="Parasitology">
        <title>The reduced genome of Candidatus Kinetoplastibacterium sorsogonicusi, the endosymbiont of Kentomonas sorsogonicus (Trypanosomatidae): loss of the haem-synthesis pathway.</title>
        <authorList>
            <person name="Silva F.M."/>
            <person name="Kostygov A.Y."/>
            <person name="Spodareva V.V."/>
            <person name="Butenko A."/>
            <person name="Tossou R."/>
            <person name="Lukes J."/>
            <person name="Yurchenko V."/>
            <person name="Alves J.M.P."/>
        </authorList>
    </citation>
    <scope>NUCLEOTIDE SEQUENCE [LARGE SCALE GENOMIC DNA]</scope>
    <source>
        <strain evidence="2 3">MF-08</strain>
    </source>
</reference>
<gene>
    <name evidence="2" type="primary">tsaB</name>
    <name evidence="2" type="ORF">CKSOR_00465</name>
</gene>
<dbReference type="KEGG" id="kso:CKSOR_00465"/>
<dbReference type="InterPro" id="IPR000905">
    <property type="entry name" value="Gcp-like_dom"/>
</dbReference>
<sequence>MKFNLLAFESSSMFTSVALIKGNSHIYQEFNMCNDNLIYKHAENIIPMASKLLNDANINIKELTLLSFGNGPGSFIGTRIACGITNGISLALDIPILSFSSHEIMLEEIHIEKESIIFIASEAGNDEIYFSIYSAYKNYKQNIFFKQLQEIILISIKKINDFIQNFDKNNDFINFNKIIIGNAFSKHKDLSSLFTNAQYINIYIPKAKYLARLSKKVFFQSDKLPINSNLPIYIRNKIAFTIKERNDLKLNQI</sequence>
<dbReference type="Gene3D" id="3.30.420.40">
    <property type="match status" value="2"/>
</dbReference>
<feature type="domain" description="Gcp-like" evidence="1">
    <location>
        <begin position="40"/>
        <end position="148"/>
    </location>
</feature>